<comment type="caution">
    <text evidence="8">The sequence shown here is derived from an EMBL/GenBank/DDBJ whole genome shotgun (WGS) entry which is preliminary data.</text>
</comment>
<protein>
    <recommendedName>
        <fullName evidence="7">SAM domain-containing protein</fullName>
    </recommendedName>
</protein>
<dbReference type="PANTHER" id="PTHR24161:SF20">
    <property type="entry name" value="ANKYRIN REPEAT AND SAM DOMAIN-CONTAINING PROTEIN 4B"/>
    <property type="match status" value="1"/>
</dbReference>
<gene>
    <name evidence="8" type="ORF">NDU88_002299</name>
</gene>
<dbReference type="SMART" id="SM00454">
    <property type="entry name" value="SAM"/>
    <property type="match status" value="1"/>
</dbReference>
<dbReference type="FunFam" id="1.10.150.50:FF:000034">
    <property type="entry name" value="ankyrin repeat and SAM domain-containing protein 4B"/>
    <property type="match status" value="1"/>
</dbReference>
<dbReference type="SMART" id="SM00248">
    <property type="entry name" value="ANK"/>
    <property type="match status" value="3"/>
</dbReference>
<dbReference type="PANTHER" id="PTHR24161">
    <property type="entry name" value="ANK_REP_REGION DOMAIN-CONTAINING PROTEIN-RELATED"/>
    <property type="match status" value="1"/>
</dbReference>
<keyword evidence="3 5" id="KW-0040">ANK repeat</keyword>
<dbReference type="EMBL" id="JANPWB010000014">
    <property type="protein sequence ID" value="KAJ1097173.1"/>
    <property type="molecule type" value="Genomic_DNA"/>
</dbReference>
<organism evidence="8 9">
    <name type="scientific">Pleurodeles waltl</name>
    <name type="common">Iberian ribbed newt</name>
    <dbReference type="NCBI Taxonomy" id="8319"/>
    <lineage>
        <taxon>Eukaryota</taxon>
        <taxon>Metazoa</taxon>
        <taxon>Chordata</taxon>
        <taxon>Craniata</taxon>
        <taxon>Vertebrata</taxon>
        <taxon>Euteleostomi</taxon>
        <taxon>Amphibia</taxon>
        <taxon>Batrachia</taxon>
        <taxon>Caudata</taxon>
        <taxon>Salamandroidea</taxon>
        <taxon>Salamandridae</taxon>
        <taxon>Pleurodelinae</taxon>
        <taxon>Pleurodeles</taxon>
    </lineage>
</organism>
<evidence type="ECO:0000313" key="8">
    <source>
        <dbReference type="EMBL" id="KAJ1097173.1"/>
    </source>
</evidence>
<keyword evidence="2" id="KW-0677">Repeat</keyword>
<keyword evidence="4" id="KW-0966">Cell projection</keyword>
<dbReference type="InterPro" id="IPR036770">
    <property type="entry name" value="Ankyrin_rpt-contain_sf"/>
</dbReference>
<dbReference type="PROSITE" id="PS50297">
    <property type="entry name" value="ANK_REP_REGION"/>
    <property type="match status" value="2"/>
</dbReference>
<proteinExistence type="predicted"/>
<dbReference type="Pfam" id="PF13637">
    <property type="entry name" value="Ank_4"/>
    <property type="match status" value="1"/>
</dbReference>
<evidence type="ECO:0000256" key="5">
    <source>
        <dbReference type="PROSITE-ProRule" id="PRU00023"/>
    </source>
</evidence>
<evidence type="ECO:0000256" key="6">
    <source>
        <dbReference type="SAM" id="Coils"/>
    </source>
</evidence>
<dbReference type="AlphaFoldDB" id="A0AAV7M5L5"/>
<reference evidence="8" key="1">
    <citation type="journal article" date="2022" name="bioRxiv">
        <title>Sequencing and chromosome-scale assembly of the giantPleurodeles waltlgenome.</title>
        <authorList>
            <person name="Brown T."/>
            <person name="Elewa A."/>
            <person name="Iarovenko S."/>
            <person name="Subramanian E."/>
            <person name="Araus A.J."/>
            <person name="Petzold A."/>
            <person name="Susuki M."/>
            <person name="Suzuki K.-i.T."/>
            <person name="Hayashi T."/>
            <person name="Toyoda A."/>
            <person name="Oliveira C."/>
            <person name="Osipova E."/>
            <person name="Leigh N.D."/>
            <person name="Simon A."/>
            <person name="Yun M.H."/>
        </authorList>
    </citation>
    <scope>NUCLEOTIDE SEQUENCE</scope>
    <source>
        <strain evidence="8">20211129_DDA</strain>
        <tissue evidence="8">Liver</tissue>
    </source>
</reference>
<dbReference type="Pfam" id="PF00536">
    <property type="entry name" value="SAM_1"/>
    <property type="match status" value="1"/>
</dbReference>
<dbReference type="InterPro" id="IPR001660">
    <property type="entry name" value="SAM"/>
</dbReference>
<comment type="subcellular location">
    <subcellularLocation>
        <location evidence="1">Cell projection</location>
    </subcellularLocation>
</comment>
<evidence type="ECO:0000256" key="3">
    <source>
        <dbReference type="ARBA" id="ARBA00023043"/>
    </source>
</evidence>
<keyword evidence="6" id="KW-0175">Coiled coil</keyword>
<evidence type="ECO:0000313" key="9">
    <source>
        <dbReference type="Proteomes" id="UP001066276"/>
    </source>
</evidence>
<dbReference type="CDD" id="cd09517">
    <property type="entry name" value="SAM_USH1G_HARP"/>
    <property type="match status" value="1"/>
</dbReference>
<dbReference type="Proteomes" id="UP001066276">
    <property type="component" value="Chromosome 10"/>
</dbReference>
<dbReference type="FunFam" id="1.25.40.20:FF:000074">
    <property type="entry name" value="Usher syndrome type-1G protein isoform X1"/>
    <property type="match status" value="1"/>
</dbReference>
<name>A0AAV7M5L5_PLEWA</name>
<evidence type="ECO:0000256" key="1">
    <source>
        <dbReference type="ARBA" id="ARBA00004316"/>
    </source>
</evidence>
<dbReference type="Gene3D" id="1.25.40.20">
    <property type="entry name" value="Ankyrin repeat-containing domain"/>
    <property type="match status" value="1"/>
</dbReference>
<feature type="coiled-coil region" evidence="6">
    <location>
        <begin position="133"/>
        <end position="160"/>
    </location>
</feature>
<evidence type="ECO:0000256" key="2">
    <source>
        <dbReference type="ARBA" id="ARBA00022737"/>
    </source>
</evidence>
<dbReference type="PROSITE" id="PS50088">
    <property type="entry name" value="ANK_REPEAT"/>
    <property type="match status" value="2"/>
</dbReference>
<dbReference type="CDD" id="cd21802">
    <property type="entry name" value="CEN_ANKS4B"/>
    <property type="match status" value="1"/>
</dbReference>
<dbReference type="SUPFAM" id="SSF47769">
    <property type="entry name" value="SAM/Pointed domain"/>
    <property type="match status" value="1"/>
</dbReference>
<evidence type="ECO:0000256" key="4">
    <source>
        <dbReference type="ARBA" id="ARBA00023273"/>
    </source>
</evidence>
<dbReference type="GO" id="GO:0120025">
    <property type="term" value="C:plasma membrane bounded cell projection"/>
    <property type="evidence" value="ECO:0007669"/>
    <property type="project" value="UniProtKB-ARBA"/>
</dbReference>
<keyword evidence="9" id="KW-1185">Reference proteome</keyword>
<feature type="repeat" description="ANK" evidence="5">
    <location>
        <begin position="31"/>
        <end position="63"/>
    </location>
</feature>
<sequence length="419" mass="46415">MSTRYHQAAVDGYLDLLKEATRKDLNTTDEDGMTPTLLAAYHGHLEVLELVCSRGGNPDKCDIWGNTSLHHAAANGHVHCVSFLVNFGANIFVLDNDLRTPLDAAVSRDRNECVAILDRAATNQNTVNPKKVARLKEQAKKDAKRQIKECEKIQARHQSEMTKNYNKEKFGSLSSASAKGTVTSQHSAASVSSSSLSLTETLRTKLKRKEKNTVDRNTTNNVIFMTENSSSGRTRALDVFIEKQEDEISEDFMEETSLGEGKGQSEQESIFNRPGLGNIVFRRNLAVGLNAGLEEPSYNGEDLGFKITSELFQPEDVATTSELDADNDLELPWNEEDIGWDDHEVETAPLLVFLASQNLHELVPILMREKIDLDALMLCTDGDLQSIHIQLGPRKKILSAVEKRKLALARPGIIVDTGI</sequence>
<feature type="repeat" description="ANK" evidence="5">
    <location>
        <begin position="64"/>
        <end position="96"/>
    </location>
</feature>
<dbReference type="Pfam" id="PF12796">
    <property type="entry name" value="Ank_2"/>
    <property type="match status" value="1"/>
</dbReference>
<evidence type="ECO:0000259" key="7">
    <source>
        <dbReference type="SMART" id="SM00454"/>
    </source>
</evidence>
<dbReference type="InterPro" id="IPR013761">
    <property type="entry name" value="SAM/pointed_sf"/>
</dbReference>
<feature type="domain" description="SAM" evidence="7">
    <location>
        <begin position="343"/>
        <end position="407"/>
    </location>
</feature>
<dbReference type="InterPro" id="IPR002110">
    <property type="entry name" value="Ankyrin_rpt"/>
</dbReference>
<accession>A0AAV7M5L5</accession>
<dbReference type="SUPFAM" id="SSF48403">
    <property type="entry name" value="Ankyrin repeat"/>
    <property type="match status" value="1"/>
</dbReference>
<dbReference type="Gene3D" id="1.10.150.50">
    <property type="entry name" value="Transcription Factor, Ets-1"/>
    <property type="match status" value="1"/>
</dbReference>